<protein>
    <submittedName>
        <fullName evidence="2">Polysaccharide deacetylase family protein</fullName>
    </submittedName>
</protein>
<dbReference type="SUPFAM" id="SSF88713">
    <property type="entry name" value="Glycoside hydrolase/deacetylase"/>
    <property type="match status" value="1"/>
</dbReference>
<dbReference type="GO" id="GO:0005975">
    <property type="term" value="P:carbohydrate metabolic process"/>
    <property type="evidence" value="ECO:0007669"/>
    <property type="project" value="InterPro"/>
</dbReference>
<keyword evidence="3" id="KW-1185">Reference proteome</keyword>
<dbReference type="GO" id="GO:0016810">
    <property type="term" value="F:hydrolase activity, acting on carbon-nitrogen (but not peptide) bonds"/>
    <property type="evidence" value="ECO:0007669"/>
    <property type="project" value="InterPro"/>
</dbReference>
<dbReference type="InterPro" id="IPR002509">
    <property type="entry name" value="NODB_dom"/>
</dbReference>
<name>A0A3N9NX44_9BACL</name>
<comment type="caution">
    <text evidence="2">The sequence shown here is derived from an EMBL/GenBank/DDBJ whole genome shotgun (WGS) entry which is preliminary data.</text>
</comment>
<dbReference type="PROSITE" id="PS51677">
    <property type="entry name" value="NODB"/>
    <property type="match status" value="1"/>
</dbReference>
<gene>
    <name evidence="2" type="ORF">EH198_23690</name>
</gene>
<evidence type="ECO:0000313" key="3">
    <source>
        <dbReference type="Proteomes" id="UP000282529"/>
    </source>
</evidence>
<dbReference type="RefSeq" id="WP_124697944.1">
    <property type="nucleotide sequence ID" value="NZ_JBHUFE010000024.1"/>
</dbReference>
<dbReference type="Pfam" id="PF01522">
    <property type="entry name" value="Polysacc_deac_1"/>
    <property type="match status" value="1"/>
</dbReference>
<accession>A0A3N9NX44</accession>
<evidence type="ECO:0000313" key="2">
    <source>
        <dbReference type="EMBL" id="RQW07959.1"/>
    </source>
</evidence>
<dbReference type="AlphaFoldDB" id="A0A3N9NX44"/>
<dbReference type="Gene3D" id="3.20.20.370">
    <property type="entry name" value="Glycoside hydrolase/deacetylase"/>
    <property type="match status" value="1"/>
</dbReference>
<evidence type="ECO:0000259" key="1">
    <source>
        <dbReference type="PROSITE" id="PS51677"/>
    </source>
</evidence>
<sequence>MKATIFATSDFIGVPNHLNWDQIKEMEQSGCIEIGAHTRRHVELTKKTITTCGRSLGS</sequence>
<dbReference type="InterPro" id="IPR011330">
    <property type="entry name" value="Glyco_hydro/deAcase_b/a-brl"/>
</dbReference>
<dbReference type="OrthoDB" id="9778320at2"/>
<feature type="domain" description="NodB homology" evidence="1">
    <location>
        <begin position="1"/>
        <end position="58"/>
    </location>
</feature>
<proteinExistence type="predicted"/>
<dbReference type="EMBL" id="RQPI01000026">
    <property type="protein sequence ID" value="RQW07959.1"/>
    <property type="molecule type" value="Genomic_DNA"/>
</dbReference>
<organism evidence="2 3">
    <name type="scientific">Paenibacillus rhizophilus</name>
    <dbReference type="NCBI Taxonomy" id="1850366"/>
    <lineage>
        <taxon>Bacteria</taxon>
        <taxon>Bacillati</taxon>
        <taxon>Bacillota</taxon>
        <taxon>Bacilli</taxon>
        <taxon>Bacillales</taxon>
        <taxon>Paenibacillaceae</taxon>
        <taxon>Paenibacillus</taxon>
    </lineage>
</organism>
<reference evidence="2 3" key="1">
    <citation type="submission" date="2018-11" db="EMBL/GenBank/DDBJ databases">
        <title>Genome sequence of strain 7197.</title>
        <authorList>
            <person name="Gao J."/>
            <person name="Sun J."/>
        </authorList>
    </citation>
    <scope>NUCLEOTIDE SEQUENCE [LARGE SCALE GENOMIC DNA]</scope>
    <source>
        <strain evidence="2 3">7197</strain>
    </source>
</reference>
<dbReference type="Proteomes" id="UP000282529">
    <property type="component" value="Unassembled WGS sequence"/>
</dbReference>
<dbReference type="CDD" id="cd10918">
    <property type="entry name" value="CE4_NodB_like_5s_6s"/>
    <property type="match status" value="1"/>
</dbReference>